<dbReference type="AlphaFoldDB" id="A0A9X0ZVV7"/>
<gene>
    <name evidence="1" type="ORF">J8641_11845</name>
</gene>
<organism evidence="1 2">
    <name type="scientific">Neisseria elongata subsp. nitroreducens</name>
    <dbReference type="NCBI Taxonomy" id="90367"/>
    <lineage>
        <taxon>Bacteria</taxon>
        <taxon>Pseudomonadati</taxon>
        <taxon>Pseudomonadota</taxon>
        <taxon>Betaproteobacteria</taxon>
        <taxon>Neisseriales</taxon>
        <taxon>Neisseriaceae</taxon>
        <taxon>Neisseria</taxon>
    </lineage>
</organism>
<accession>A0A9X0ZVV7</accession>
<dbReference type="Proteomes" id="UP000708805">
    <property type="component" value="Unassembled WGS sequence"/>
</dbReference>
<sequence length="60" mass="6799">MHPNDMAVCPVGKAARATVNKTVWGGQIRHPFGFHSKVSAIRKKDGCDICRRYWRGSWDV</sequence>
<reference evidence="1" key="1">
    <citation type="submission" date="2021-04" db="EMBL/GenBank/DDBJ databases">
        <title>Genomic characterization of endocarditis-associated Neisseria elongata subsp. nitroreducens.</title>
        <authorList>
            <person name="Schorner M."/>
            <person name="Passarelli-Araujo H."/>
            <person name="Scheffer M."/>
            <person name="Barazzetti F."/>
            <person name="Martins J."/>
            <person name="Machado H."/>
            <person name="Palmeiro J."/>
            <person name="Bazzo M."/>
        </authorList>
    </citation>
    <scope>NUCLEOTIDE SEQUENCE</scope>
    <source>
        <strain evidence="1">Nel_M001</strain>
    </source>
</reference>
<name>A0A9X0ZVV7_NEIEL</name>
<proteinExistence type="predicted"/>
<evidence type="ECO:0000313" key="1">
    <source>
        <dbReference type="EMBL" id="MBS9341474.1"/>
    </source>
</evidence>
<protein>
    <submittedName>
        <fullName evidence="1">Uncharacterized protein</fullName>
    </submittedName>
</protein>
<dbReference type="EMBL" id="JAGJWT010000014">
    <property type="protein sequence ID" value="MBS9341474.1"/>
    <property type="molecule type" value="Genomic_DNA"/>
</dbReference>
<dbReference type="RefSeq" id="WP_214038448.1">
    <property type="nucleotide sequence ID" value="NZ_JAGJWT010000014.1"/>
</dbReference>
<comment type="caution">
    <text evidence="1">The sequence shown here is derived from an EMBL/GenBank/DDBJ whole genome shotgun (WGS) entry which is preliminary data.</text>
</comment>
<evidence type="ECO:0000313" key="2">
    <source>
        <dbReference type="Proteomes" id="UP000708805"/>
    </source>
</evidence>